<sequence length="59" mass="6205">MESADDVTEDIRELLRPGDGGPLPEFRPGRHITLAEAGAPGTTRTCSLTGAARSNGRRA</sequence>
<feature type="region of interest" description="Disordered" evidence="1">
    <location>
        <begin position="40"/>
        <end position="59"/>
    </location>
</feature>
<comment type="caution">
    <text evidence="2">The sequence shown here is derived from an EMBL/GenBank/DDBJ whole genome shotgun (WGS) entry which is preliminary data.</text>
</comment>
<dbReference type="Gene3D" id="2.40.30.10">
    <property type="entry name" value="Translation factors"/>
    <property type="match status" value="1"/>
</dbReference>
<proteinExistence type="predicted"/>
<dbReference type="AlphaFoldDB" id="A0A4D4KUP4"/>
<evidence type="ECO:0000313" key="2">
    <source>
        <dbReference type="EMBL" id="GDY49579.1"/>
    </source>
</evidence>
<evidence type="ECO:0000256" key="1">
    <source>
        <dbReference type="SAM" id="MobiDB-lite"/>
    </source>
</evidence>
<gene>
    <name evidence="2" type="ORF">SVIO_002020</name>
</gene>
<evidence type="ECO:0000313" key="3">
    <source>
        <dbReference type="Proteomes" id="UP000301309"/>
    </source>
</evidence>
<feature type="region of interest" description="Disordered" evidence="1">
    <location>
        <begin position="1"/>
        <end position="25"/>
    </location>
</feature>
<protein>
    <submittedName>
        <fullName evidence="2">Uncharacterized protein</fullName>
    </submittedName>
</protein>
<accession>A0A4D4KUP4</accession>
<dbReference type="SUPFAM" id="SSF63380">
    <property type="entry name" value="Riboflavin synthase domain-like"/>
    <property type="match status" value="1"/>
</dbReference>
<dbReference type="EMBL" id="BJHW01000001">
    <property type="protein sequence ID" value="GDY49579.1"/>
    <property type="molecule type" value="Genomic_DNA"/>
</dbReference>
<organism evidence="2 3">
    <name type="scientific">Streptomyces violaceusniger</name>
    <dbReference type="NCBI Taxonomy" id="68280"/>
    <lineage>
        <taxon>Bacteria</taxon>
        <taxon>Bacillati</taxon>
        <taxon>Actinomycetota</taxon>
        <taxon>Actinomycetes</taxon>
        <taxon>Kitasatosporales</taxon>
        <taxon>Streptomycetaceae</taxon>
        <taxon>Streptomyces</taxon>
        <taxon>Streptomyces violaceusniger group</taxon>
    </lineage>
</organism>
<name>A0A4D4KUP4_STRVO</name>
<dbReference type="InterPro" id="IPR017938">
    <property type="entry name" value="Riboflavin_synthase-like_b-brl"/>
</dbReference>
<keyword evidence="3" id="KW-1185">Reference proteome</keyword>
<dbReference type="RefSeq" id="WP_344598457.1">
    <property type="nucleotide sequence ID" value="NZ_BAAASO010000069.1"/>
</dbReference>
<dbReference type="Proteomes" id="UP000301309">
    <property type="component" value="Unassembled WGS sequence"/>
</dbReference>
<reference evidence="2 3" key="1">
    <citation type="journal article" date="2020" name="Int. J. Syst. Evol. Microbiol.">
        <title>Reclassification of Streptomyces castelarensis and Streptomyces sporoclivatus as later heterotypic synonyms of Streptomyces antimycoticus.</title>
        <authorList>
            <person name="Komaki H."/>
            <person name="Tamura T."/>
        </authorList>
    </citation>
    <scope>NUCLEOTIDE SEQUENCE [LARGE SCALE GENOMIC DNA]</scope>
    <source>
        <strain evidence="2 3">NBRC 13459</strain>
    </source>
</reference>